<proteinExistence type="predicted"/>
<gene>
    <name evidence="1" type="ORF">QVD17_29712</name>
</gene>
<organism evidence="1 2">
    <name type="scientific">Tagetes erecta</name>
    <name type="common">African marigold</name>
    <dbReference type="NCBI Taxonomy" id="13708"/>
    <lineage>
        <taxon>Eukaryota</taxon>
        <taxon>Viridiplantae</taxon>
        <taxon>Streptophyta</taxon>
        <taxon>Embryophyta</taxon>
        <taxon>Tracheophyta</taxon>
        <taxon>Spermatophyta</taxon>
        <taxon>Magnoliopsida</taxon>
        <taxon>eudicotyledons</taxon>
        <taxon>Gunneridae</taxon>
        <taxon>Pentapetalae</taxon>
        <taxon>asterids</taxon>
        <taxon>campanulids</taxon>
        <taxon>Asterales</taxon>
        <taxon>Asteraceae</taxon>
        <taxon>Asteroideae</taxon>
        <taxon>Heliantheae alliance</taxon>
        <taxon>Tageteae</taxon>
        <taxon>Tagetes</taxon>
    </lineage>
</organism>
<dbReference type="AlphaFoldDB" id="A0AAD8K043"/>
<protein>
    <submittedName>
        <fullName evidence="1">Uncharacterized protein</fullName>
    </submittedName>
</protein>
<dbReference type="EMBL" id="JAUHHV010000008">
    <property type="protein sequence ID" value="KAK1413975.1"/>
    <property type="molecule type" value="Genomic_DNA"/>
</dbReference>
<accession>A0AAD8K043</accession>
<dbReference type="Proteomes" id="UP001229421">
    <property type="component" value="Unassembled WGS sequence"/>
</dbReference>
<sequence>MVKQYKLKEVEGKLPIQTVTKLHSRFVTVRSLHNLSSQPSIKQLEPKIVQLTISFIHSFIHSHSRFTPQNHVFSNPRVSILNPFFHLRVSDVNVLIY</sequence>
<reference evidence="1" key="1">
    <citation type="journal article" date="2023" name="bioRxiv">
        <title>Improved chromosome-level genome assembly for marigold (Tagetes erecta).</title>
        <authorList>
            <person name="Jiang F."/>
            <person name="Yuan L."/>
            <person name="Wang S."/>
            <person name="Wang H."/>
            <person name="Xu D."/>
            <person name="Wang A."/>
            <person name="Fan W."/>
        </authorList>
    </citation>
    <scope>NUCLEOTIDE SEQUENCE</scope>
    <source>
        <strain evidence="1">WSJ</strain>
        <tissue evidence="1">Leaf</tissue>
    </source>
</reference>
<name>A0AAD8K043_TARER</name>
<evidence type="ECO:0000313" key="1">
    <source>
        <dbReference type="EMBL" id="KAK1413975.1"/>
    </source>
</evidence>
<evidence type="ECO:0000313" key="2">
    <source>
        <dbReference type="Proteomes" id="UP001229421"/>
    </source>
</evidence>
<comment type="caution">
    <text evidence="1">The sequence shown here is derived from an EMBL/GenBank/DDBJ whole genome shotgun (WGS) entry which is preliminary data.</text>
</comment>
<keyword evidence="2" id="KW-1185">Reference proteome</keyword>